<evidence type="ECO:0000313" key="2">
    <source>
        <dbReference type="EMBL" id="KAF3580854.1"/>
    </source>
</evidence>
<gene>
    <name evidence="2" type="ORF">DY000_02030779</name>
</gene>
<evidence type="ECO:0000313" key="3">
    <source>
        <dbReference type="Proteomes" id="UP000266723"/>
    </source>
</evidence>
<feature type="region of interest" description="Disordered" evidence="1">
    <location>
        <begin position="128"/>
        <end position="191"/>
    </location>
</feature>
<name>A0ABQ7DT65_BRACR</name>
<comment type="caution">
    <text evidence="2">The sequence shown here is derived from an EMBL/GenBank/DDBJ whole genome shotgun (WGS) entry which is preliminary data.</text>
</comment>
<sequence>MGRTEAFIRFRDESIVESKLRISASEPTTIRLIGLGLLFDGLCGWVQSIPNKDWISDSLPDINQSATKRLSLFTRAEQKEINRAISMKQLPDLSLIVAGKIGAKKGASGSKVGPSGTEVAAAAPVAAEQALTGGSSQRKNSRKKKKDAEARGEPNEEGNVKQTGAGGSSKKGGKKRKTGIRQQMNLPRRRG</sequence>
<organism evidence="2 3">
    <name type="scientific">Brassica cretica</name>
    <name type="common">Mustard</name>
    <dbReference type="NCBI Taxonomy" id="69181"/>
    <lineage>
        <taxon>Eukaryota</taxon>
        <taxon>Viridiplantae</taxon>
        <taxon>Streptophyta</taxon>
        <taxon>Embryophyta</taxon>
        <taxon>Tracheophyta</taxon>
        <taxon>Spermatophyta</taxon>
        <taxon>Magnoliopsida</taxon>
        <taxon>eudicotyledons</taxon>
        <taxon>Gunneridae</taxon>
        <taxon>Pentapetalae</taxon>
        <taxon>rosids</taxon>
        <taxon>malvids</taxon>
        <taxon>Brassicales</taxon>
        <taxon>Brassicaceae</taxon>
        <taxon>Brassiceae</taxon>
        <taxon>Brassica</taxon>
    </lineage>
</organism>
<accession>A0ABQ7DT65</accession>
<dbReference type="EMBL" id="QGKV02000649">
    <property type="protein sequence ID" value="KAF3580854.1"/>
    <property type="molecule type" value="Genomic_DNA"/>
</dbReference>
<reference evidence="2 3" key="1">
    <citation type="journal article" date="2020" name="BMC Genomics">
        <title>Intraspecific diversification of the crop wild relative Brassica cretica Lam. using demographic model selection.</title>
        <authorList>
            <person name="Kioukis A."/>
            <person name="Michalopoulou V.A."/>
            <person name="Briers L."/>
            <person name="Pirintsos S."/>
            <person name="Studholme D.J."/>
            <person name="Pavlidis P."/>
            <person name="Sarris P.F."/>
        </authorList>
    </citation>
    <scope>NUCLEOTIDE SEQUENCE [LARGE SCALE GENOMIC DNA]</scope>
    <source>
        <strain evidence="3">cv. PFS-1207/04</strain>
    </source>
</reference>
<evidence type="ECO:0000256" key="1">
    <source>
        <dbReference type="SAM" id="MobiDB-lite"/>
    </source>
</evidence>
<dbReference type="Proteomes" id="UP000266723">
    <property type="component" value="Unassembled WGS sequence"/>
</dbReference>
<keyword evidence="3" id="KW-1185">Reference proteome</keyword>
<protein>
    <submittedName>
        <fullName evidence="2">Uncharacterized protein</fullName>
    </submittedName>
</protein>
<feature type="compositionally biased region" description="Low complexity" evidence="1">
    <location>
        <begin position="128"/>
        <end position="138"/>
    </location>
</feature>
<proteinExistence type="predicted"/>